<dbReference type="AlphaFoldDB" id="A0AAF0BPS4"/>
<dbReference type="GeneID" id="66892916"/>
<name>A0AAF0BPS4_RHOPA</name>
<accession>A0AAF0BPS4</accession>
<evidence type="ECO:0000256" key="1">
    <source>
        <dbReference type="SAM" id="MobiDB-lite"/>
    </source>
</evidence>
<dbReference type="EMBL" id="CP116810">
    <property type="protein sequence ID" value="WCL92024.1"/>
    <property type="molecule type" value="Genomic_DNA"/>
</dbReference>
<gene>
    <name evidence="2" type="ORF">TX73_009660</name>
</gene>
<feature type="region of interest" description="Disordered" evidence="1">
    <location>
        <begin position="93"/>
        <end position="135"/>
    </location>
</feature>
<organism evidence="2 3">
    <name type="scientific">Rhodopseudomonas palustris (strain ATCC BAA-98 / CGA009)</name>
    <dbReference type="NCBI Taxonomy" id="258594"/>
    <lineage>
        <taxon>Bacteria</taxon>
        <taxon>Pseudomonadati</taxon>
        <taxon>Pseudomonadota</taxon>
        <taxon>Alphaproteobacteria</taxon>
        <taxon>Hyphomicrobiales</taxon>
        <taxon>Nitrobacteraceae</taxon>
        <taxon>Rhodopseudomonas</taxon>
    </lineage>
</organism>
<evidence type="ECO:0000313" key="2">
    <source>
        <dbReference type="EMBL" id="WCL92024.1"/>
    </source>
</evidence>
<dbReference type="InterPro" id="IPR036866">
    <property type="entry name" value="RibonucZ/Hydroxyglut_hydro"/>
</dbReference>
<dbReference type="Proteomes" id="UP000001426">
    <property type="component" value="Chromosome"/>
</dbReference>
<protein>
    <submittedName>
        <fullName evidence="2">Uncharacterized protein</fullName>
    </submittedName>
</protein>
<sequence length="135" mass="14590">MVRIAIDTADLLPVDVVLVSHIDDDHLHGILDLTGEQRSPAPGIRLAVTSLWHNGFDDLLSTKPDELASGFGTASILAGADINMFAGGALARQRRSRGARRARQRAAGPHPARRRCRSRLEAEPQVQGQADPDRS</sequence>
<dbReference type="RefSeq" id="WP_174270107.1">
    <property type="nucleotide sequence ID" value="NZ_CP116810.1"/>
</dbReference>
<dbReference type="SUPFAM" id="SSF56281">
    <property type="entry name" value="Metallo-hydrolase/oxidoreductase"/>
    <property type="match status" value="1"/>
</dbReference>
<reference evidence="2 3" key="1">
    <citation type="journal article" date="2004" name="Nat. Biotechnol.">
        <title>Complete genome sequence of the metabolically versatile photosynthetic bacterium Rhodopseudomonas palustris.</title>
        <authorList>
            <person name="Larimer F.W."/>
            <person name="Chain P."/>
            <person name="Hauser L."/>
            <person name="Lamerdin J."/>
            <person name="Malfatti S."/>
            <person name="Do L."/>
            <person name="Land M.L."/>
            <person name="Pelletier D.A."/>
            <person name="Beatty J.T."/>
            <person name="Lang A.S."/>
            <person name="Tabita F.R."/>
            <person name="Gibson J.L."/>
            <person name="Hanson T.E."/>
            <person name="Bobst C."/>
            <person name="Torres J.L."/>
            <person name="Peres C."/>
            <person name="Harrison F.H."/>
            <person name="Gibson J."/>
            <person name="Harwood C.S."/>
        </authorList>
    </citation>
    <scope>NUCLEOTIDE SEQUENCE [LARGE SCALE GENOMIC DNA]</scope>
    <source>
        <strain evidence="3">ATCC BAA-98 / CGA009</strain>
    </source>
</reference>
<dbReference type="KEGG" id="rpa:TX73_009660"/>
<evidence type="ECO:0000313" key="3">
    <source>
        <dbReference type="Proteomes" id="UP000001426"/>
    </source>
</evidence>
<feature type="compositionally biased region" description="Basic residues" evidence="1">
    <location>
        <begin position="93"/>
        <end position="104"/>
    </location>
</feature>
<proteinExistence type="predicted"/>
<keyword evidence="3" id="KW-1185">Reference proteome</keyword>